<accession>B8HQA3</accession>
<dbReference type="EMBL" id="CP001344">
    <property type="protein sequence ID" value="ACL47500.1"/>
    <property type="molecule type" value="Genomic_DNA"/>
</dbReference>
<organism evidence="2">
    <name type="scientific">Cyanothece sp. (strain PCC 7425 / ATCC 29141)</name>
    <dbReference type="NCBI Taxonomy" id="395961"/>
    <lineage>
        <taxon>Bacteria</taxon>
        <taxon>Bacillati</taxon>
        <taxon>Cyanobacteriota</taxon>
        <taxon>Cyanophyceae</taxon>
        <taxon>Gomontiellales</taxon>
        <taxon>Cyanothecaceae</taxon>
        <taxon>Cyanothece</taxon>
    </lineage>
</organism>
<sequence length="239" mass="26516">MLSLYSQFQSRYPMGSLISELLQIYQEQYIVRAMVQVGGVTLATGLAAAATVEQAEDQARLRALAVMGIQAGPYESQAQLESEPRSAPARLNPAKSPPAVLPEHWEQAQPSSGDNYTLLTSNYADTPKLNLNGLGKEASMEDLRPTPMHRSPSPPPGREPEHLRAEVSNRLSTPEPIDLSDIIAQTSVELKRLGWSEARGRNYLQRTYGKRSRQQLTDEELLDFLHYLQSEPGAEEPSF</sequence>
<dbReference type="OrthoDB" id="482635at2"/>
<dbReference type="eggNOG" id="ENOG5031IQT">
    <property type="taxonomic scope" value="Bacteria"/>
</dbReference>
<name>B8HQA3_CYAP4</name>
<dbReference type="HOGENOM" id="CLU_054211_0_0_3"/>
<evidence type="ECO:0000256" key="1">
    <source>
        <dbReference type="SAM" id="MobiDB-lite"/>
    </source>
</evidence>
<dbReference type="STRING" id="395961.Cyan7425_5207"/>
<proteinExistence type="predicted"/>
<evidence type="ECO:0000313" key="2">
    <source>
        <dbReference type="EMBL" id="ACL47500.1"/>
    </source>
</evidence>
<feature type="region of interest" description="Disordered" evidence="1">
    <location>
        <begin position="141"/>
        <end position="162"/>
    </location>
</feature>
<reference evidence="2" key="1">
    <citation type="submission" date="2009-01" db="EMBL/GenBank/DDBJ databases">
        <title>Complete sequence of chromosome Cyanothece sp. PCC 7425.</title>
        <authorList>
            <consortium name="US DOE Joint Genome Institute"/>
            <person name="Lucas S."/>
            <person name="Copeland A."/>
            <person name="Lapidus A."/>
            <person name="Glavina del Rio T."/>
            <person name="Dalin E."/>
            <person name="Tice H."/>
            <person name="Bruce D."/>
            <person name="Goodwin L."/>
            <person name="Pitluck S."/>
            <person name="Sims D."/>
            <person name="Meineke L."/>
            <person name="Brettin T."/>
            <person name="Detter J.C."/>
            <person name="Han C."/>
            <person name="Larimer F."/>
            <person name="Land M."/>
            <person name="Hauser L."/>
            <person name="Kyrpides N."/>
            <person name="Ovchinnikova G."/>
            <person name="Liberton M."/>
            <person name="Stoeckel J."/>
            <person name="Banerjee A."/>
            <person name="Singh A."/>
            <person name="Page L."/>
            <person name="Sato H."/>
            <person name="Zhao L."/>
            <person name="Sherman L."/>
            <person name="Pakrasi H."/>
            <person name="Richardson P."/>
        </authorList>
    </citation>
    <scope>NUCLEOTIDE SEQUENCE</scope>
    <source>
        <strain evidence="2">PCC 7425</strain>
    </source>
</reference>
<dbReference type="AlphaFoldDB" id="B8HQA3"/>
<protein>
    <submittedName>
        <fullName evidence="2">Uncharacterized protein</fullName>
    </submittedName>
</protein>
<feature type="region of interest" description="Disordered" evidence="1">
    <location>
        <begin position="76"/>
        <end position="99"/>
    </location>
</feature>
<gene>
    <name evidence="2" type="ordered locus">Cyan7425_5207</name>
</gene>
<dbReference type="KEGG" id="cyn:Cyan7425_5207"/>